<feature type="non-terminal residue" evidence="1">
    <location>
        <position position="1"/>
    </location>
</feature>
<dbReference type="Proteomes" id="UP000789525">
    <property type="component" value="Unassembled WGS sequence"/>
</dbReference>
<evidence type="ECO:0000313" key="2">
    <source>
        <dbReference type="Proteomes" id="UP000789525"/>
    </source>
</evidence>
<accession>A0ACA9P009</accession>
<dbReference type="EMBL" id="CAJVPT010028062">
    <property type="protein sequence ID" value="CAG8686150.1"/>
    <property type="molecule type" value="Genomic_DNA"/>
</dbReference>
<gene>
    <name evidence="1" type="ORF">ACOLOM_LOCUS9559</name>
</gene>
<reference evidence="1" key="1">
    <citation type="submission" date="2021-06" db="EMBL/GenBank/DDBJ databases">
        <authorList>
            <person name="Kallberg Y."/>
            <person name="Tangrot J."/>
            <person name="Rosling A."/>
        </authorList>
    </citation>
    <scope>NUCLEOTIDE SEQUENCE</scope>
    <source>
        <strain evidence="1">CL356</strain>
    </source>
</reference>
<evidence type="ECO:0000313" key="1">
    <source>
        <dbReference type="EMBL" id="CAG8686150.1"/>
    </source>
</evidence>
<sequence>NQGGWSDVLKRFGEGGGKLYDLEFLNDENGRRVAAFGFHAGFAGAAAGALALAAEKSGNGQLKSLEPYANEAEMVKDVREKLGGSGKGIKALVMGALGRCGRGAVDLFRKIGLEEDDILKWDLAETAKGGPFQEILDVDIFVNCIYLSSSIPPFVSPEQIEKAGKDRNLSVVVDVSCDTTNPYNPIPIYNVNTTFDDPLVAVKVPSGTRPMSVISIDHLPTLLPREASEQFSGDLLPTLLKYGQRDTERTWVEAEKLFEEKLNAAKQQEWAYPRVDQRVGHIDRQQGYTTHYTRSGEHRIAGWVGLIVLFWFGDGSLSITSLGLTTAEAAEDAKDANAEQDHTDDCAKKLKGEMDALLTNTDDDGDQSTLGELGARAARPRAPFSLYTHQERGEGEQEGHGGGQQASPSRNHGVSEKTTYVRLNGKLLCTL</sequence>
<comment type="caution">
    <text evidence="1">The sequence shown here is derived from an EMBL/GenBank/DDBJ whole genome shotgun (WGS) entry which is preliminary data.</text>
</comment>
<name>A0ACA9P009_9GLOM</name>
<proteinExistence type="predicted"/>
<protein>
    <submittedName>
        <fullName evidence="1">7284_t:CDS:1</fullName>
    </submittedName>
</protein>
<organism evidence="1 2">
    <name type="scientific">Acaulospora colombiana</name>
    <dbReference type="NCBI Taxonomy" id="27376"/>
    <lineage>
        <taxon>Eukaryota</taxon>
        <taxon>Fungi</taxon>
        <taxon>Fungi incertae sedis</taxon>
        <taxon>Mucoromycota</taxon>
        <taxon>Glomeromycotina</taxon>
        <taxon>Glomeromycetes</taxon>
        <taxon>Diversisporales</taxon>
        <taxon>Acaulosporaceae</taxon>
        <taxon>Acaulospora</taxon>
    </lineage>
</organism>
<keyword evidence="2" id="KW-1185">Reference proteome</keyword>